<dbReference type="InterPro" id="IPR013619">
    <property type="entry name" value="DUF1737"/>
</dbReference>
<dbReference type="Pfam" id="PF08410">
    <property type="entry name" value="DUF1737"/>
    <property type="match status" value="1"/>
</dbReference>
<evidence type="ECO:0000259" key="1">
    <source>
        <dbReference type="Pfam" id="PF08410"/>
    </source>
</evidence>
<sequence length="69" mass="7735">MKLYRFLTGPDDATFCHKVTAAVNKGWHLFGSPTYSFDAETRTMRCGQAVVKDVEGHDYEAGVTKLSDY</sequence>
<proteinExistence type="predicted"/>
<organism evidence="2 3">
    <name type="scientific">Aminobacter aminovorans</name>
    <name type="common">Chelatobacter heintzii</name>
    <dbReference type="NCBI Taxonomy" id="83263"/>
    <lineage>
        <taxon>Bacteria</taxon>
        <taxon>Pseudomonadati</taxon>
        <taxon>Pseudomonadota</taxon>
        <taxon>Alphaproteobacteria</taxon>
        <taxon>Hyphomicrobiales</taxon>
        <taxon>Phyllobacteriaceae</taxon>
        <taxon>Aminobacter</taxon>
    </lineage>
</organism>
<evidence type="ECO:0000313" key="3">
    <source>
        <dbReference type="Proteomes" id="UP000254701"/>
    </source>
</evidence>
<reference evidence="2 3" key="1">
    <citation type="submission" date="2018-06" db="EMBL/GenBank/DDBJ databases">
        <authorList>
            <consortium name="Pathogen Informatics"/>
            <person name="Doyle S."/>
        </authorList>
    </citation>
    <scope>NUCLEOTIDE SEQUENCE [LARGE SCALE GENOMIC DNA]</scope>
    <source>
        <strain evidence="2 3">NCTC10684</strain>
    </source>
</reference>
<dbReference type="OrthoDB" id="9809803at2"/>
<dbReference type="Proteomes" id="UP000254701">
    <property type="component" value="Unassembled WGS sequence"/>
</dbReference>
<accession>A0A380WGY0</accession>
<dbReference type="AlphaFoldDB" id="A0A380WGY0"/>
<feature type="domain" description="DUF1737" evidence="1">
    <location>
        <begin position="1"/>
        <end position="53"/>
    </location>
</feature>
<evidence type="ECO:0000313" key="2">
    <source>
        <dbReference type="EMBL" id="SUU87622.1"/>
    </source>
</evidence>
<gene>
    <name evidence="2" type="ORF">NCTC10684_00823</name>
</gene>
<dbReference type="RefSeq" id="WP_115730099.1">
    <property type="nucleotide sequence ID" value="NZ_BAAAVY010000006.1"/>
</dbReference>
<protein>
    <submittedName>
        <fullName evidence="2">Uncharacterized conserved small protein</fullName>
    </submittedName>
</protein>
<name>A0A380WGY0_AMIAI</name>
<dbReference type="EMBL" id="UFSM01000001">
    <property type="protein sequence ID" value="SUU87622.1"/>
    <property type="molecule type" value="Genomic_DNA"/>
</dbReference>